<sequence length="315" mass="34655">MASKVELPSHFRDWNGSSDPSVEAPEKKTSTQKPIWKRPLFITFAVAATIAIIIAIVVPLAVILPKKGKSKHNATVMLPLYIYPQENATWAPLYDALQSKPGLNFTVIINPSSGPGSSPFPDEQYATALTQLATYPNARKVGYVRTGYATRNLSDVVSELNVYAGWASKNKAFAIDGIFFDESPHEYSQHAVDFMLNATRAVKNASFQGLKTVIRNPGVVPAQQFADANTDISVNFEQSYAEYGAKEAELLALKDDRSGKCYMVHSLPTMDKAKLNDFVDGLSKSAKYLFVTTNAENYYESFGQDWADFTAAIPT</sequence>
<dbReference type="OrthoDB" id="5342184at2759"/>
<protein>
    <submittedName>
        <fullName evidence="3">Spherulation-specific family 4-domain-containing protein</fullName>
    </submittedName>
</protein>
<name>A0A8K0W203_9PLEO</name>
<organism evidence="3 4">
    <name type="scientific">Paraphoma chrysanthemicola</name>
    <dbReference type="NCBI Taxonomy" id="798071"/>
    <lineage>
        <taxon>Eukaryota</taxon>
        <taxon>Fungi</taxon>
        <taxon>Dikarya</taxon>
        <taxon>Ascomycota</taxon>
        <taxon>Pezizomycotina</taxon>
        <taxon>Dothideomycetes</taxon>
        <taxon>Pleosporomycetidae</taxon>
        <taxon>Pleosporales</taxon>
        <taxon>Pleosporineae</taxon>
        <taxon>Phaeosphaeriaceae</taxon>
        <taxon>Paraphoma</taxon>
    </lineage>
</organism>
<gene>
    <name evidence="3" type="ORF">FB567DRAFT_228354</name>
</gene>
<dbReference type="InterPro" id="IPR021986">
    <property type="entry name" value="Spherulin4"/>
</dbReference>
<dbReference type="EMBL" id="JAGMVJ010000003">
    <property type="protein sequence ID" value="KAH7091997.1"/>
    <property type="molecule type" value="Genomic_DNA"/>
</dbReference>
<accession>A0A8K0W203</accession>
<dbReference type="Pfam" id="PF12138">
    <property type="entry name" value="Spherulin4"/>
    <property type="match status" value="1"/>
</dbReference>
<keyword evidence="4" id="KW-1185">Reference proteome</keyword>
<reference evidence="3" key="1">
    <citation type="journal article" date="2021" name="Nat. Commun.">
        <title>Genetic determinants of endophytism in the Arabidopsis root mycobiome.</title>
        <authorList>
            <person name="Mesny F."/>
            <person name="Miyauchi S."/>
            <person name="Thiergart T."/>
            <person name="Pickel B."/>
            <person name="Atanasova L."/>
            <person name="Karlsson M."/>
            <person name="Huettel B."/>
            <person name="Barry K.W."/>
            <person name="Haridas S."/>
            <person name="Chen C."/>
            <person name="Bauer D."/>
            <person name="Andreopoulos W."/>
            <person name="Pangilinan J."/>
            <person name="LaButti K."/>
            <person name="Riley R."/>
            <person name="Lipzen A."/>
            <person name="Clum A."/>
            <person name="Drula E."/>
            <person name="Henrissat B."/>
            <person name="Kohler A."/>
            <person name="Grigoriev I.V."/>
            <person name="Martin F.M."/>
            <person name="Hacquard S."/>
        </authorList>
    </citation>
    <scope>NUCLEOTIDE SEQUENCE</scope>
    <source>
        <strain evidence="3">MPI-SDFR-AT-0120</strain>
    </source>
</reference>
<comment type="caution">
    <text evidence="3">The sequence shown here is derived from an EMBL/GenBank/DDBJ whole genome shotgun (WGS) entry which is preliminary data.</text>
</comment>
<proteinExistence type="predicted"/>
<keyword evidence="2" id="KW-0472">Membrane</keyword>
<feature type="region of interest" description="Disordered" evidence="1">
    <location>
        <begin position="1"/>
        <end position="30"/>
    </location>
</feature>
<dbReference type="PANTHER" id="PTHR35040:SF9">
    <property type="entry name" value="4-LIKE CELL SURFACE PROTEIN, PUTATIVE (AFU_ORTHOLOGUE AFUA_4G14080)-RELATED"/>
    <property type="match status" value="1"/>
</dbReference>
<feature type="transmembrane region" description="Helical" evidence="2">
    <location>
        <begin position="40"/>
        <end position="64"/>
    </location>
</feature>
<evidence type="ECO:0000313" key="4">
    <source>
        <dbReference type="Proteomes" id="UP000813461"/>
    </source>
</evidence>
<evidence type="ECO:0000256" key="2">
    <source>
        <dbReference type="SAM" id="Phobius"/>
    </source>
</evidence>
<dbReference type="AlphaFoldDB" id="A0A8K0W203"/>
<keyword evidence="2" id="KW-0812">Transmembrane</keyword>
<evidence type="ECO:0000256" key="1">
    <source>
        <dbReference type="SAM" id="MobiDB-lite"/>
    </source>
</evidence>
<keyword evidence="2" id="KW-1133">Transmembrane helix</keyword>
<dbReference type="PANTHER" id="PTHR35040">
    <property type="match status" value="1"/>
</dbReference>
<evidence type="ECO:0000313" key="3">
    <source>
        <dbReference type="EMBL" id="KAH7091997.1"/>
    </source>
</evidence>
<dbReference type="Proteomes" id="UP000813461">
    <property type="component" value="Unassembled WGS sequence"/>
</dbReference>